<gene>
    <name evidence="4" type="ORF">EDC19_1527</name>
</gene>
<dbReference type="InterPro" id="IPR009057">
    <property type="entry name" value="Homeodomain-like_sf"/>
</dbReference>
<sequence>MDNLKSEKARNTKRKIIKAAEILLMDKDIHKVSISEITKKAGVAKGTFYLYFECKEELAWSIISNNVLIISKDLEILNDAPATKETIDKLIHKSVKFSMKNKTVIKLVHHTQFLKFINYEDKNNVFEEQFISIIKNWLDKGVENEVLDIKDTRFYATFIFLSVHEILERIILGELDFELAKAEQQLKEIVHKIIGW</sequence>
<feature type="domain" description="HTH tetR-type" evidence="3">
    <location>
        <begin position="10"/>
        <end position="70"/>
    </location>
</feature>
<dbReference type="RefSeq" id="WP_132282242.1">
    <property type="nucleotide sequence ID" value="NZ_SMGQ01000012.1"/>
</dbReference>
<protein>
    <submittedName>
        <fullName evidence="4">TetR family transcriptional regulator</fullName>
    </submittedName>
</protein>
<dbReference type="SUPFAM" id="SSF46689">
    <property type="entry name" value="Homeodomain-like"/>
    <property type="match status" value="1"/>
</dbReference>
<dbReference type="EMBL" id="SMGQ01000012">
    <property type="protein sequence ID" value="TCK93335.1"/>
    <property type="molecule type" value="Genomic_DNA"/>
</dbReference>
<keyword evidence="1 2" id="KW-0238">DNA-binding</keyword>
<dbReference type="GO" id="GO:0003677">
    <property type="term" value="F:DNA binding"/>
    <property type="evidence" value="ECO:0007669"/>
    <property type="project" value="UniProtKB-UniRule"/>
</dbReference>
<name>A0A4R1MLE0_9FIRM</name>
<evidence type="ECO:0000313" key="4">
    <source>
        <dbReference type="EMBL" id="TCK93335.1"/>
    </source>
</evidence>
<dbReference type="OrthoDB" id="9785164at2"/>
<feature type="DNA-binding region" description="H-T-H motif" evidence="2">
    <location>
        <begin position="33"/>
        <end position="52"/>
    </location>
</feature>
<proteinExistence type="predicted"/>
<dbReference type="PRINTS" id="PR00455">
    <property type="entry name" value="HTHTETR"/>
</dbReference>
<keyword evidence="5" id="KW-1185">Reference proteome</keyword>
<evidence type="ECO:0000256" key="1">
    <source>
        <dbReference type="ARBA" id="ARBA00023125"/>
    </source>
</evidence>
<dbReference type="Proteomes" id="UP000294545">
    <property type="component" value="Unassembled WGS sequence"/>
</dbReference>
<evidence type="ECO:0000256" key="2">
    <source>
        <dbReference type="PROSITE-ProRule" id="PRU00335"/>
    </source>
</evidence>
<dbReference type="PANTHER" id="PTHR43479:SF11">
    <property type="entry name" value="ACREF_ENVCD OPERON REPRESSOR-RELATED"/>
    <property type="match status" value="1"/>
</dbReference>
<dbReference type="InterPro" id="IPR001647">
    <property type="entry name" value="HTH_TetR"/>
</dbReference>
<dbReference type="PROSITE" id="PS50977">
    <property type="entry name" value="HTH_TETR_2"/>
    <property type="match status" value="1"/>
</dbReference>
<accession>A0A4R1MLE0</accession>
<dbReference type="PANTHER" id="PTHR43479">
    <property type="entry name" value="ACREF/ENVCD OPERON REPRESSOR-RELATED"/>
    <property type="match status" value="1"/>
</dbReference>
<organism evidence="4 5">
    <name type="scientific">Natranaerovirga hydrolytica</name>
    <dbReference type="NCBI Taxonomy" id="680378"/>
    <lineage>
        <taxon>Bacteria</taxon>
        <taxon>Bacillati</taxon>
        <taxon>Bacillota</taxon>
        <taxon>Clostridia</taxon>
        <taxon>Lachnospirales</taxon>
        <taxon>Natranaerovirgaceae</taxon>
        <taxon>Natranaerovirga</taxon>
    </lineage>
</organism>
<dbReference type="Gene3D" id="1.10.357.10">
    <property type="entry name" value="Tetracycline Repressor, domain 2"/>
    <property type="match status" value="1"/>
</dbReference>
<evidence type="ECO:0000259" key="3">
    <source>
        <dbReference type="PROSITE" id="PS50977"/>
    </source>
</evidence>
<dbReference type="Pfam" id="PF00440">
    <property type="entry name" value="TetR_N"/>
    <property type="match status" value="1"/>
</dbReference>
<reference evidence="4 5" key="1">
    <citation type="submission" date="2019-03" db="EMBL/GenBank/DDBJ databases">
        <title>Genomic Encyclopedia of Type Strains, Phase IV (KMG-IV): sequencing the most valuable type-strain genomes for metagenomic binning, comparative biology and taxonomic classification.</title>
        <authorList>
            <person name="Goeker M."/>
        </authorList>
    </citation>
    <scope>NUCLEOTIDE SEQUENCE [LARGE SCALE GENOMIC DNA]</scope>
    <source>
        <strain evidence="4 5">DSM 24176</strain>
    </source>
</reference>
<dbReference type="InterPro" id="IPR050624">
    <property type="entry name" value="HTH-type_Tx_Regulator"/>
</dbReference>
<evidence type="ECO:0000313" key="5">
    <source>
        <dbReference type="Proteomes" id="UP000294545"/>
    </source>
</evidence>
<dbReference type="AlphaFoldDB" id="A0A4R1MLE0"/>
<comment type="caution">
    <text evidence="4">The sequence shown here is derived from an EMBL/GenBank/DDBJ whole genome shotgun (WGS) entry which is preliminary data.</text>
</comment>